<evidence type="ECO:0000256" key="5">
    <source>
        <dbReference type="ARBA" id="ARBA00034031"/>
    </source>
</evidence>
<accession>A0A9W8Z896</accession>
<evidence type="ECO:0000256" key="8">
    <source>
        <dbReference type="ARBA" id="ARBA00076724"/>
    </source>
</evidence>
<evidence type="ECO:0000256" key="7">
    <source>
        <dbReference type="ARBA" id="ARBA00075884"/>
    </source>
</evidence>
<keyword evidence="3" id="KW-0819">tRNA processing</keyword>
<keyword evidence="13" id="KW-1185">Reference proteome</keyword>
<dbReference type="InterPro" id="IPR059049">
    <property type="entry name" value="TSEN34_N"/>
</dbReference>
<keyword evidence="4 12" id="KW-0456">Lyase</keyword>
<dbReference type="InterPro" id="IPR036167">
    <property type="entry name" value="tRNA_intron_Endo_cat-like_sf"/>
</dbReference>
<dbReference type="Pfam" id="PF26577">
    <property type="entry name" value="TSEN34_N"/>
    <property type="match status" value="1"/>
</dbReference>
<dbReference type="GO" id="GO:0000213">
    <property type="term" value="F:tRNA-intron lyase activity"/>
    <property type="evidence" value="ECO:0007669"/>
    <property type="project" value="UniProtKB-EC"/>
</dbReference>
<evidence type="ECO:0000256" key="1">
    <source>
        <dbReference type="ARBA" id="ARBA00008078"/>
    </source>
</evidence>
<protein>
    <recommendedName>
        <fullName evidence="2">tRNA-intron lyase</fullName>
        <ecNumber evidence="2">4.6.1.16</ecNumber>
    </recommendedName>
    <alternativeName>
        <fullName evidence="7 8">tRNA-intron endonuclease SEN34</fullName>
    </alternativeName>
</protein>
<dbReference type="SUPFAM" id="SSF53032">
    <property type="entry name" value="tRNA-intron endonuclease catalytic domain-like"/>
    <property type="match status" value="1"/>
</dbReference>
<dbReference type="FunFam" id="3.40.1350.10:FF:000008">
    <property type="entry name" value="tRNA-splicing endonuclease subunit Sen34"/>
    <property type="match status" value="1"/>
</dbReference>
<keyword evidence="12" id="KW-0255">Endonuclease</keyword>
<comment type="caution">
    <text evidence="12">The sequence shown here is derived from an EMBL/GenBank/DDBJ whole genome shotgun (WGS) entry which is preliminary data.</text>
</comment>
<gene>
    <name evidence="12" type="primary">SEN34</name>
    <name evidence="12" type="ORF">N0V91_010087</name>
</gene>
<feature type="compositionally biased region" description="Low complexity" evidence="9">
    <location>
        <begin position="252"/>
        <end position="279"/>
    </location>
</feature>
<comment type="catalytic activity">
    <reaction evidence="5">
        <text>pretRNA = a 3'-half-tRNA molecule with a 5'-OH end + a 5'-half-tRNA molecule with a 2',3'-cyclic phosphate end + an intron with a 2',3'-cyclic phosphate and a 5'-hydroxyl terminus.</text>
        <dbReference type="EC" id="4.6.1.16"/>
    </reaction>
</comment>
<dbReference type="Gene3D" id="3.40.1350.10">
    <property type="match status" value="1"/>
</dbReference>
<dbReference type="InterPro" id="IPR011856">
    <property type="entry name" value="tRNA_endonuc-like_dom_sf"/>
</dbReference>
<evidence type="ECO:0000313" key="12">
    <source>
        <dbReference type="EMBL" id="KAJ4398578.1"/>
    </source>
</evidence>
<dbReference type="EC" id="4.6.1.16" evidence="2"/>
<feature type="domain" description="tRNA intron endonuclease catalytic" evidence="10">
    <location>
        <begin position="440"/>
        <end position="513"/>
    </location>
</feature>
<dbReference type="InterPro" id="IPR006677">
    <property type="entry name" value="tRNA_intron_Endonuc_cat-like"/>
</dbReference>
<keyword evidence="12" id="KW-0378">Hydrolase</keyword>
<dbReference type="GO" id="GO:0000379">
    <property type="term" value="P:tRNA-type intron splice site recognition and cleavage"/>
    <property type="evidence" value="ECO:0007669"/>
    <property type="project" value="TreeGrafter"/>
</dbReference>
<keyword evidence="12" id="KW-0540">Nuclease</keyword>
<reference evidence="12" key="1">
    <citation type="submission" date="2022-10" db="EMBL/GenBank/DDBJ databases">
        <title>Tapping the CABI collections for fungal endophytes: first genome assemblies for Collariella, Neodidymelliopsis, Ascochyta clinopodiicola, Didymella pomorum, Didymosphaeria variabile, Neocosmospora piperis and Neocucurbitaria cava.</title>
        <authorList>
            <person name="Hill R."/>
        </authorList>
    </citation>
    <scope>NUCLEOTIDE SEQUENCE</scope>
    <source>
        <strain evidence="12">IMI 355091</strain>
    </source>
</reference>
<dbReference type="AlphaFoldDB" id="A0A9W8Z896"/>
<dbReference type="PANTHER" id="PTHR13070:SF0">
    <property type="entry name" value="TRNA-SPLICING ENDONUCLEASE SUBUNIT SEN34"/>
    <property type="match status" value="1"/>
</dbReference>
<comment type="function">
    <text evidence="6">Constitutes one of the two catalytic subunit of the tRNA-splicing endonuclease complex, a complex responsible for identification and cleavage of the splice sites in pre-tRNA. It cleaves pre-tRNA at the 5'- and 3'-splice sites to release the intron. The products are an intron and two tRNA half-molecules bearing 2',3'-cyclic phosphate and 5'-OH termini. There are no conserved sequences at the splice sites, but the intron is invariably located at the same site in the gene, placing the splice sites an invariant distance from the constant structural features of the tRNA body. It probably carries the active site for 3'-splice site cleavage.</text>
</comment>
<evidence type="ECO:0000256" key="3">
    <source>
        <dbReference type="ARBA" id="ARBA00022694"/>
    </source>
</evidence>
<feature type="domain" description="TSEN34 N-terminal" evidence="11">
    <location>
        <begin position="15"/>
        <end position="83"/>
    </location>
</feature>
<dbReference type="Pfam" id="PF01974">
    <property type="entry name" value="tRNA_int_endo"/>
    <property type="match status" value="1"/>
</dbReference>
<evidence type="ECO:0000256" key="2">
    <source>
        <dbReference type="ARBA" id="ARBA00012573"/>
    </source>
</evidence>
<dbReference type="EMBL" id="JAPEVA010000126">
    <property type="protein sequence ID" value="KAJ4398578.1"/>
    <property type="molecule type" value="Genomic_DNA"/>
</dbReference>
<dbReference type="GO" id="GO:0003676">
    <property type="term" value="F:nucleic acid binding"/>
    <property type="evidence" value="ECO:0007669"/>
    <property type="project" value="InterPro"/>
</dbReference>
<dbReference type="GO" id="GO:0005634">
    <property type="term" value="C:nucleus"/>
    <property type="evidence" value="ECO:0007669"/>
    <property type="project" value="UniProtKB-ARBA"/>
</dbReference>
<dbReference type="Proteomes" id="UP001140510">
    <property type="component" value="Unassembled WGS sequence"/>
</dbReference>
<feature type="region of interest" description="Disordered" evidence="9">
    <location>
        <begin position="135"/>
        <end position="180"/>
    </location>
</feature>
<evidence type="ECO:0000256" key="9">
    <source>
        <dbReference type="SAM" id="MobiDB-lite"/>
    </source>
</evidence>
<sequence>MAPAPAPKELSEPFPISCVAGRYLLFDVDVISHVRRNHNICGVLVGTIPNLSQQNVFLGIPLELMPEEARVLVEGGHAHIVDDVETHRQGFQEMSRADRLKYLSEMDRQGTEAARENMAAQEKKKDAALMKKGLKSTVEPETAPSVADSTADSTATIESSTTVPSIADSTASDATVHVDRPGSAGSGLGFIMKGSGFLEQQPSVNTSPAVQAASAPSVTSLASESSSTVASDLGSSFVDLGSIMKGSSFLNSPASSAKSEPAAAAPVSRATSFSPQTSDLSSSFSDLGSIMKGSSFLELGPAQVKVDKLDVDQAAPLLVKEKEAEPAEVKLEEAKLEEAMQEEFKAVTADDPEEVDLREVTPPMVDEAPKPAEDPQEVDPSTASTSLFDAEPAPSAPSIKNTSSKSVFAQRQYITPTISTPPLPTPAQDPSRPLPVVPKSYPLFRFLHSRGYFFMPGLRFGCNYSVYPGDPLRYHSHFLATGLGWDEKFDLLDIVGGGRLGTGTKKAYMVGGEDPKAPKDDNVRAFSVEWASM</sequence>
<dbReference type="CDD" id="cd22363">
    <property type="entry name" value="tRNA-intron_lyase_C"/>
    <property type="match status" value="1"/>
</dbReference>
<proteinExistence type="inferred from homology"/>
<name>A0A9W8Z896_9PLEO</name>
<evidence type="ECO:0000259" key="10">
    <source>
        <dbReference type="Pfam" id="PF01974"/>
    </source>
</evidence>
<comment type="similarity">
    <text evidence="1">Belongs to the tRNA-intron endonuclease family.</text>
</comment>
<feature type="compositionally biased region" description="Polar residues" evidence="9">
    <location>
        <begin position="147"/>
        <end position="173"/>
    </location>
</feature>
<evidence type="ECO:0000259" key="11">
    <source>
        <dbReference type="Pfam" id="PF26577"/>
    </source>
</evidence>
<evidence type="ECO:0000256" key="6">
    <source>
        <dbReference type="ARBA" id="ARBA00059865"/>
    </source>
</evidence>
<organism evidence="12 13">
    <name type="scientific">Didymella pomorum</name>
    <dbReference type="NCBI Taxonomy" id="749634"/>
    <lineage>
        <taxon>Eukaryota</taxon>
        <taxon>Fungi</taxon>
        <taxon>Dikarya</taxon>
        <taxon>Ascomycota</taxon>
        <taxon>Pezizomycotina</taxon>
        <taxon>Dothideomycetes</taxon>
        <taxon>Pleosporomycetidae</taxon>
        <taxon>Pleosporales</taxon>
        <taxon>Pleosporineae</taxon>
        <taxon>Didymellaceae</taxon>
        <taxon>Didymella</taxon>
    </lineage>
</organism>
<feature type="region of interest" description="Disordered" evidence="9">
    <location>
        <begin position="250"/>
        <end position="279"/>
    </location>
</feature>
<evidence type="ECO:0000256" key="4">
    <source>
        <dbReference type="ARBA" id="ARBA00023239"/>
    </source>
</evidence>
<feature type="region of interest" description="Disordered" evidence="9">
    <location>
        <begin position="348"/>
        <end position="404"/>
    </location>
</feature>
<evidence type="ECO:0000313" key="13">
    <source>
        <dbReference type="Proteomes" id="UP001140510"/>
    </source>
</evidence>
<dbReference type="OrthoDB" id="48041at2759"/>
<dbReference type="PANTHER" id="PTHR13070">
    <property type="entry name" value="TRNA-SPLICING ENDONUCLEASE SUBUNIT SEN34-RELATED"/>
    <property type="match status" value="1"/>
</dbReference>